<keyword evidence="2" id="KW-1185">Reference proteome</keyword>
<proteinExistence type="predicted"/>
<gene>
    <name evidence="1" type="ORF">C0081_02405</name>
</gene>
<name>A0A2N5XX63_9HYPH</name>
<evidence type="ECO:0000313" key="1">
    <source>
        <dbReference type="EMBL" id="PLW79103.1"/>
    </source>
</evidence>
<organism evidence="1 2">
    <name type="scientific">Cohaesibacter celericrescens</name>
    <dbReference type="NCBI Taxonomy" id="2067669"/>
    <lineage>
        <taxon>Bacteria</taxon>
        <taxon>Pseudomonadati</taxon>
        <taxon>Pseudomonadota</taxon>
        <taxon>Alphaproteobacteria</taxon>
        <taxon>Hyphomicrobiales</taxon>
        <taxon>Cohaesibacteraceae</taxon>
    </lineage>
</organism>
<evidence type="ECO:0000313" key="2">
    <source>
        <dbReference type="Proteomes" id="UP000234881"/>
    </source>
</evidence>
<dbReference type="RefSeq" id="WP_101532185.1">
    <property type="nucleotide sequence ID" value="NZ_PKUQ01000001.1"/>
</dbReference>
<dbReference type="OrthoDB" id="8456155at2"/>
<accession>A0A2N5XX63</accession>
<reference evidence="1 2" key="1">
    <citation type="submission" date="2018-01" db="EMBL/GenBank/DDBJ databases">
        <title>The draft genome sequence of Cohaesibacter sp. H1304.</title>
        <authorList>
            <person name="Wang N.-N."/>
            <person name="Du Z.-J."/>
        </authorList>
    </citation>
    <scope>NUCLEOTIDE SEQUENCE [LARGE SCALE GENOMIC DNA]</scope>
    <source>
        <strain evidence="1 2">H1304</strain>
    </source>
</reference>
<dbReference type="AlphaFoldDB" id="A0A2N5XX63"/>
<comment type="caution">
    <text evidence="1">The sequence shown here is derived from an EMBL/GenBank/DDBJ whole genome shotgun (WGS) entry which is preliminary data.</text>
</comment>
<protein>
    <submittedName>
        <fullName evidence="1">Uncharacterized protein</fullName>
    </submittedName>
</protein>
<dbReference type="Proteomes" id="UP000234881">
    <property type="component" value="Unassembled WGS sequence"/>
</dbReference>
<sequence>MTDMANDNIHEDDLPEQIGSCVACGTTIRDGDDYLSCIDGDMMCRNCSPTYQDILDNPTHLWQADTEMPFTQKEAQVFVNAHLSQGGKLTDKATS</sequence>
<dbReference type="EMBL" id="PKUQ01000001">
    <property type="protein sequence ID" value="PLW79103.1"/>
    <property type="molecule type" value="Genomic_DNA"/>
</dbReference>